<dbReference type="Pfam" id="PF00149">
    <property type="entry name" value="Metallophos"/>
    <property type="match status" value="1"/>
</dbReference>
<dbReference type="KEGG" id="psin:CAK95_19085"/>
<evidence type="ECO:0000313" key="2">
    <source>
        <dbReference type="Proteomes" id="UP000194137"/>
    </source>
</evidence>
<dbReference type="Proteomes" id="UP000194137">
    <property type="component" value="Chromosome"/>
</dbReference>
<dbReference type="STRING" id="1235591.CAK95_19085"/>
<dbReference type="RefSeq" id="WP_086089356.1">
    <property type="nucleotide sequence ID" value="NZ_CP021112.1"/>
</dbReference>
<protein>
    <submittedName>
        <fullName evidence="1">Uncharacterized protein</fullName>
    </submittedName>
</protein>
<keyword evidence="2" id="KW-1185">Reference proteome</keyword>
<dbReference type="SUPFAM" id="SSF56300">
    <property type="entry name" value="Metallo-dependent phosphatases"/>
    <property type="match status" value="1"/>
</dbReference>
<organism evidence="1 2">
    <name type="scientific">Pseudorhodoplanes sinuspersici</name>
    <dbReference type="NCBI Taxonomy" id="1235591"/>
    <lineage>
        <taxon>Bacteria</taxon>
        <taxon>Pseudomonadati</taxon>
        <taxon>Pseudomonadota</taxon>
        <taxon>Alphaproteobacteria</taxon>
        <taxon>Hyphomicrobiales</taxon>
        <taxon>Pseudorhodoplanes</taxon>
    </lineage>
</organism>
<dbReference type="EMBL" id="CP021112">
    <property type="protein sequence ID" value="ARQ00961.1"/>
    <property type="molecule type" value="Genomic_DNA"/>
</dbReference>
<sequence>MTKSLRILIVSDVHHRYVDARPKLCSQGLQLLEPVVSQTMAGEYDLLVDLGDRIEDLGPEEDIGLAKDIAAVFMQARVPRVHLMGNHDSYFLTAQHWSDILQTEIGSKIMEIAGYRLIFFCPDVDNQRGRHDYNLAPSELEWLSGALQSPLPSIVFSHVPLLAGPLFGNYYFEGKRGRAEFLNAAEARMMLSNSNAILSLSGHVHWNTWHSLDGVHYVTLQSLTESFTTHPLPAGANTVLEIGEDISIDVGGLDRMQLRQRLRRSGRQWLKR</sequence>
<proteinExistence type="predicted"/>
<reference evidence="1 2" key="1">
    <citation type="submission" date="2017-05" db="EMBL/GenBank/DDBJ databases">
        <title>Full genome sequence of Pseudorhodoplanes sinuspersici.</title>
        <authorList>
            <person name="Dastgheib S.M.M."/>
            <person name="Shavandi M."/>
            <person name="Tirandaz H."/>
        </authorList>
    </citation>
    <scope>NUCLEOTIDE SEQUENCE [LARGE SCALE GENOMIC DNA]</scope>
    <source>
        <strain evidence="1 2">RIPI110</strain>
    </source>
</reference>
<dbReference type="AlphaFoldDB" id="A0A1W6ZV11"/>
<gene>
    <name evidence="1" type="ORF">CAK95_19085</name>
</gene>
<name>A0A1W6ZV11_9HYPH</name>
<dbReference type="InterPro" id="IPR004843">
    <property type="entry name" value="Calcineurin-like_PHP"/>
</dbReference>
<dbReference type="Gene3D" id="3.60.21.10">
    <property type="match status" value="1"/>
</dbReference>
<evidence type="ECO:0000313" key="1">
    <source>
        <dbReference type="EMBL" id="ARQ00961.1"/>
    </source>
</evidence>
<dbReference type="GO" id="GO:0016787">
    <property type="term" value="F:hydrolase activity"/>
    <property type="evidence" value="ECO:0007669"/>
    <property type="project" value="InterPro"/>
</dbReference>
<dbReference type="InterPro" id="IPR029052">
    <property type="entry name" value="Metallo-depent_PP-like"/>
</dbReference>
<dbReference type="OrthoDB" id="7942177at2"/>
<accession>A0A1W6ZV11</accession>